<dbReference type="InterPro" id="IPR039467">
    <property type="entry name" value="TFIIIB_B''_Myb"/>
</dbReference>
<dbReference type="EMBL" id="CATOUU010000834">
    <property type="protein sequence ID" value="CAI9952759.1"/>
    <property type="molecule type" value="Genomic_DNA"/>
</dbReference>
<proteinExistence type="predicted"/>
<dbReference type="InterPro" id="IPR001005">
    <property type="entry name" value="SANT/Myb"/>
</dbReference>
<dbReference type="SUPFAM" id="SSF46689">
    <property type="entry name" value="Homeodomain-like"/>
    <property type="match status" value="1"/>
</dbReference>
<dbReference type="CDD" id="cd00167">
    <property type="entry name" value="SANT"/>
    <property type="match status" value="1"/>
</dbReference>
<dbReference type="InterPro" id="IPR017930">
    <property type="entry name" value="Myb_dom"/>
</dbReference>
<dbReference type="Pfam" id="PF15963">
    <property type="entry name" value="Myb_DNA-bind_7"/>
    <property type="match status" value="1"/>
</dbReference>
<keyword evidence="4" id="KW-1185">Reference proteome</keyword>
<dbReference type="PROSITE" id="PS51294">
    <property type="entry name" value="HTH_MYB"/>
    <property type="match status" value="1"/>
</dbReference>
<evidence type="ECO:0000313" key="2">
    <source>
        <dbReference type="EMBL" id="CAI9952759.1"/>
    </source>
</evidence>
<gene>
    <name evidence="2" type="ORF">HINF_LOCUS40404</name>
    <name evidence="3" type="ORF">HINF_LOCUS8662</name>
</gene>
<evidence type="ECO:0000313" key="3">
    <source>
        <dbReference type="EMBL" id="CAL5985201.1"/>
    </source>
</evidence>
<dbReference type="Gene3D" id="1.10.10.60">
    <property type="entry name" value="Homeodomain-like"/>
    <property type="match status" value="1"/>
</dbReference>
<organism evidence="2">
    <name type="scientific">Hexamita inflata</name>
    <dbReference type="NCBI Taxonomy" id="28002"/>
    <lineage>
        <taxon>Eukaryota</taxon>
        <taxon>Metamonada</taxon>
        <taxon>Diplomonadida</taxon>
        <taxon>Hexamitidae</taxon>
        <taxon>Hexamitinae</taxon>
        <taxon>Hexamita</taxon>
    </lineage>
</organism>
<reference evidence="3 4" key="2">
    <citation type="submission" date="2024-07" db="EMBL/GenBank/DDBJ databases">
        <authorList>
            <person name="Akdeniz Z."/>
        </authorList>
    </citation>
    <scope>NUCLEOTIDE SEQUENCE [LARGE SCALE GENOMIC DNA]</scope>
</reference>
<dbReference type="SMART" id="SM00717">
    <property type="entry name" value="SANT"/>
    <property type="match status" value="1"/>
</dbReference>
<sequence>MNSEIIIQENKIKYIKWSKEDKALFVKLHKQFGVDFQRYTIYFKNRTETQIKSFYYNILHKNKYIYQQTAHVDRQIEIDELCKALSELKQYEFKEVSSFNSDLIK</sequence>
<comment type="caution">
    <text evidence="2">The sequence shown here is derived from an EMBL/GenBank/DDBJ whole genome shotgun (WGS) entry which is preliminary data.</text>
</comment>
<dbReference type="InterPro" id="IPR009057">
    <property type="entry name" value="Homeodomain-like_sf"/>
</dbReference>
<evidence type="ECO:0000259" key="1">
    <source>
        <dbReference type="PROSITE" id="PS51294"/>
    </source>
</evidence>
<feature type="domain" description="HTH myb-type" evidence="1">
    <location>
        <begin position="16"/>
        <end position="63"/>
    </location>
</feature>
<reference evidence="2" key="1">
    <citation type="submission" date="2023-06" db="EMBL/GenBank/DDBJ databases">
        <authorList>
            <person name="Kurt Z."/>
        </authorList>
    </citation>
    <scope>NUCLEOTIDE SEQUENCE</scope>
</reference>
<name>A0AA86QGI8_9EUKA</name>
<accession>A0AA86QGI8</accession>
<dbReference type="AlphaFoldDB" id="A0AA86QGI8"/>
<dbReference type="EMBL" id="CAXDID020000018">
    <property type="protein sequence ID" value="CAL5985201.1"/>
    <property type="molecule type" value="Genomic_DNA"/>
</dbReference>
<evidence type="ECO:0000313" key="4">
    <source>
        <dbReference type="Proteomes" id="UP001642409"/>
    </source>
</evidence>
<dbReference type="Proteomes" id="UP001642409">
    <property type="component" value="Unassembled WGS sequence"/>
</dbReference>
<protein>
    <submittedName>
        <fullName evidence="2">SANT/Myb domain</fullName>
    </submittedName>
    <submittedName>
        <fullName evidence="3">SANT/Myb_domain</fullName>
    </submittedName>
</protein>